<dbReference type="InParanoid" id="G7E4T1"/>
<reference evidence="1 2" key="2">
    <citation type="journal article" date="2012" name="Open Biol.">
        <title>Characteristics of nucleosomes and linker DNA regions on the genome of the basidiomycete Mixia osmundae revealed by mono- and dinucleosome mapping.</title>
        <authorList>
            <person name="Nishida H."/>
            <person name="Kondo S."/>
            <person name="Matsumoto T."/>
            <person name="Suzuki Y."/>
            <person name="Yoshikawa H."/>
            <person name="Taylor T.D."/>
            <person name="Sugiyama J."/>
        </authorList>
    </citation>
    <scope>NUCLEOTIDE SEQUENCE [LARGE SCALE GENOMIC DNA]</scope>
    <source>
        <strain evidence="2">CBS 9802 / IAM 14324 / JCM 22182 / KY 12970</strain>
    </source>
</reference>
<dbReference type="RefSeq" id="XP_014566234.1">
    <property type="nucleotide sequence ID" value="XM_014710748.1"/>
</dbReference>
<accession>G7E4T1</accession>
<dbReference type="HOGENOM" id="CLU_1152023_0_0_1"/>
<comment type="caution">
    <text evidence="1">The sequence shown here is derived from an EMBL/GenBank/DDBJ whole genome shotgun (WGS) entry which is preliminary data.</text>
</comment>
<sequence>MQSDGIVDFCRACLDHLHDPDNPLPLEWLDESLLLRNTYIAENEQEDHKTGRRYRVGQLNETHTQQLDTFREATLDEGSASLQLTFFFEPDESVESGRAVFAHSSLAYCSASILHHIHLVLRYQQELLSPQQAHDREHWRLCALYGEQDCPTWPEAGTIEQAEQRYNELEASGHYSMEDYWGAGSDAGTTNDAPDSSDDALTAAFLSALKSHAGPSADRMHTIAKIQTALDRALEQFYTGT</sequence>
<dbReference type="Proteomes" id="UP000009131">
    <property type="component" value="Unassembled WGS sequence"/>
</dbReference>
<keyword evidence="2" id="KW-1185">Reference proteome</keyword>
<evidence type="ECO:0000313" key="2">
    <source>
        <dbReference type="Proteomes" id="UP000009131"/>
    </source>
</evidence>
<dbReference type="AlphaFoldDB" id="G7E4T1"/>
<organism evidence="1 2">
    <name type="scientific">Mixia osmundae (strain CBS 9802 / IAM 14324 / JCM 22182 / KY 12970)</name>
    <dbReference type="NCBI Taxonomy" id="764103"/>
    <lineage>
        <taxon>Eukaryota</taxon>
        <taxon>Fungi</taxon>
        <taxon>Dikarya</taxon>
        <taxon>Basidiomycota</taxon>
        <taxon>Pucciniomycotina</taxon>
        <taxon>Mixiomycetes</taxon>
        <taxon>Mixiales</taxon>
        <taxon>Mixiaceae</taxon>
        <taxon>Mixia</taxon>
    </lineage>
</organism>
<dbReference type="EMBL" id="BABT02000144">
    <property type="protein sequence ID" value="GAA97841.1"/>
    <property type="molecule type" value="Genomic_DNA"/>
</dbReference>
<gene>
    <name evidence="1" type="primary">Mo04520</name>
    <name evidence="1" type="ORF">E5Q_04520</name>
</gene>
<reference evidence="1 2" key="1">
    <citation type="journal article" date="2011" name="J. Gen. Appl. Microbiol.">
        <title>Draft genome sequencing of the enigmatic basidiomycete Mixia osmundae.</title>
        <authorList>
            <person name="Nishida H."/>
            <person name="Nagatsuka Y."/>
            <person name="Sugiyama J."/>
        </authorList>
    </citation>
    <scope>NUCLEOTIDE SEQUENCE [LARGE SCALE GENOMIC DNA]</scope>
    <source>
        <strain evidence="2">CBS 9802 / IAM 14324 / JCM 22182 / KY 12970</strain>
    </source>
</reference>
<evidence type="ECO:0000313" key="1">
    <source>
        <dbReference type="EMBL" id="GAA97841.1"/>
    </source>
</evidence>
<protein>
    <submittedName>
        <fullName evidence="1">Uncharacterized protein</fullName>
    </submittedName>
</protein>
<name>G7E4T1_MIXOS</name>
<proteinExistence type="predicted"/>